<proteinExistence type="predicted"/>
<dbReference type="AlphaFoldDB" id="A0ABD2IYA9"/>
<organism evidence="4 5">
    <name type="scientific">Heterodera schachtii</name>
    <name type="common">Sugarbeet cyst nematode worm</name>
    <name type="synonym">Tylenchus schachtii</name>
    <dbReference type="NCBI Taxonomy" id="97005"/>
    <lineage>
        <taxon>Eukaryota</taxon>
        <taxon>Metazoa</taxon>
        <taxon>Ecdysozoa</taxon>
        <taxon>Nematoda</taxon>
        <taxon>Chromadorea</taxon>
        <taxon>Rhabditida</taxon>
        <taxon>Tylenchina</taxon>
        <taxon>Tylenchomorpha</taxon>
        <taxon>Tylenchoidea</taxon>
        <taxon>Heteroderidae</taxon>
        <taxon>Heteroderinae</taxon>
        <taxon>Heterodera</taxon>
    </lineage>
</organism>
<dbReference type="PROSITE" id="PS50217">
    <property type="entry name" value="BZIP"/>
    <property type="match status" value="1"/>
</dbReference>
<sequence length="527" mass="55245">MSRMEKICEDVNRNAALLNIFGNSDSVLLNCSDLCSENGCGAMSRAQMICEDVNYEAMANSDGGGGTDDEAYALMEFGGSLFCVPASIFATAVHVPLQSSVWPNQPANFTVGNPSSQPQQGDVSVGPRLPAVRHGVGGLRQWETVAEDAEGCCSTTSSPQPPTRPFVAECAASCGDLCGEEQQSVVIIAASDAISVSALPLIKPPPECLSSASSCAFSEWEKCAASEGAEFAWCAAAQGAPRLLPASVGFSEGSPSSSLFPSSSSSLSPSSSSLFPSSSSSLSPSSSSSRFPSSASLSPSSSSLFPSSSSSLSPSSSSLFHSSSPPPTSASSSSSTSASASSPHSSCSSFSPSSASTSSPASLSPLPWQLLIDQMIREVQTEIQAEKAIRFNCPNFQMPRKRSFGSASPGFSSASSAIDFPSNSSSSSSNSSGSPRPFLCFSQNTLPQAKRAKKNSLISLSHEELAERKKEQNRAAAQRYRSRKSNVLEQERDEIWHLETDNAKMREEMAQIADQIAKLRTKLSLGR</sequence>
<name>A0ABD2IYA9_HETSC</name>
<reference evidence="4 5" key="1">
    <citation type="submission" date="2024-10" db="EMBL/GenBank/DDBJ databases">
        <authorList>
            <person name="Kim D."/>
        </authorList>
    </citation>
    <scope>NUCLEOTIDE SEQUENCE [LARGE SCALE GENOMIC DNA]</scope>
    <source>
        <strain evidence="4">Taebaek</strain>
    </source>
</reference>
<comment type="caution">
    <text evidence="4">The sequence shown here is derived from an EMBL/GenBank/DDBJ whole genome shotgun (WGS) entry which is preliminary data.</text>
</comment>
<dbReference type="InterPro" id="IPR004827">
    <property type="entry name" value="bZIP"/>
</dbReference>
<dbReference type="InterPro" id="IPR046347">
    <property type="entry name" value="bZIP_sf"/>
</dbReference>
<dbReference type="Proteomes" id="UP001620645">
    <property type="component" value="Unassembled WGS sequence"/>
</dbReference>
<keyword evidence="5" id="KW-1185">Reference proteome</keyword>
<dbReference type="Pfam" id="PF00170">
    <property type="entry name" value="bZIP_1"/>
    <property type="match status" value="1"/>
</dbReference>
<evidence type="ECO:0000259" key="3">
    <source>
        <dbReference type="PROSITE" id="PS50217"/>
    </source>
</evidence>
<dbReference type="SMART" id="SM00338">
    <property type="entry name" value="BRLZ"/>
    <property type="match status" value="1"/>
</dbReference>
<evidence type="ECO:0000313" key="5">
    <source>
        <dbReference type="Proteomes" id="UP001620645"/>
    </source>
</evidence>
<feature type="coiled-coil region" evidence="1">
    <location>
        <begin position="488"/>
        <end position="522"/>
    </location>
</feature>
<protein>
    <recommendedName>
        <fullName evidence="3">BZIP domain-containing protein</fullName>
    </recommendedName>
</protein>
<dbReference type="EMBL" id="JBICCN010000254">
    <property type="protein sequence ID" value="KAL3083192.1"/>
    <property type="molecule type" value="Genomic_DNA"/>
</dbReference>
<accession>A0ABD2IYA9</accession>
<dbReference type="CDD" id="cd14692">
    <property type="entry name" value="bZIP_ATF4"/>
    <property type="match status" value="1"/>
</dbReference>
<dbReference type="SUPFAM" id="SSF57959">
    <property type="entry name" value="Leucine zipper domain"/>
    <property type="match status" value="1"/>
</dbReference>
<evidence type="ECO:0000313" key="4">
    <source>
        <dbReference type="EMBL" id="KAL3083192.1"/>
    </source>
</evidence>
<gene>
    <name evidence="4" type="ORF">niasHS_010994</name>
</gene>
<evidence type="ECO:0000256" key="2">
    <source>
        <dbReference type="SAM" id="MobiDB-lite"/>
    </source>
</evidence>
<evidence type="ECO:0000256" key="1">
    <source>
        <dbReference type="SAM" id="Coils"/>
    </source>
</evidence>
<dbReference type="Gene3D" id="1.20.5.170">
    <property type="match status" value="1"/>
</dbReference>
<keyword evidence="1" id="KW-0175">Coiled coil</keyword>
<feature type="region of interest" description="Disordered" evidence="2">
    <location>
        <begin position="316"/>
        <end position="338"/>
    </location>
</feature>
<feature type="domain" description="BZIP" evidence="3">
    <location>
        <begin position="463"/>
        <end position="523"/>
    </location>
</feature>